<reference evidence="2" key="1">
    <citation type="submission" date="2014-11" db="EMBL/GenBank/DDBJ databases">
        <authorList>
            <person name="Amaro Gonzalez C."/>
        </authorList>
    </citation>
    <scope>NUCLEOTIDE SEQUENCE</scope>
</reference>
<dbReference type="AlphaFoldDB" id="A0A0E9S7L8"/>
<evidence type="ECO:0000313" key="2">
    <source>
        <dbReference type="EMBL" id="JAH37217.1"/>
    </source>
</evidence>
<name>A0A0E9S7L8_ANGAN</name>
<proteinExistence type="predicted"/>
<accession>A0A0E9S7L8</accession>
<feature type="compositionally biased region" description="Polar residues" evidence="1">
    <location>
        <begin position="42"/>
        <end position="55"/>
    </location>
</feature>
<dbReference type="EMBL" id="GBXM01071360">
    <property type="protein sequence ID" value="JAH37217.1"/>
    <property type="molecule type" value="Transcribed_RNA"/>
</dbReference>
<protein>
    <submittedName>
        <fullName evidence="2">Uncharacterized protein</fullName>
    </submittedName>
</protein>
<feature type="region of interest" description="Disordered" evidence="1">
    <location>
        <begin position="1"/>
        <end position="20"/>
    </location>
</feature>
<feature type="region of interest" description="Disordered" evidence="1">
    <location>
        <begin position="33"/>
        <end position="55"/>
    </location>
</feature>
<feature type="compositionally biased region" description="Basic and acidic residues" evidence="1">
    <location>
        <begin position="1"/>
        <end position="12"/>
    </location>
</feature>
<reference evidence="2" key="2">
    <citation type="journal article" date="2015" name="Fish Shellfish Immunol.">
        <title>Early steps in the European eel (Anguilla anguilla)-Vibrio vulnificus interaction in the gills: Role of the RtxA13 toxin.</title>
        <authorList>
            <person name="Callol A."/>
            <person name="Pajuelo D."/>
            <person name="Ebbesson L."/>
            <person name="Teles M."/>
            <person name="MacKenzie S."/>
            <person name="Amaro C."/>
        </authorList>
    </citation>
    <scope>NUCLEOTIDE SEQUENCE</scope>
</reference>
<organism evidence="2">
    <name type="scientific">Anguilla anguilla</name>
    <name type="common">European freshwater eel</name>
    <name type="synonym">Muraena anguilla</name>
    <dbReference type="NCBI Taxonomy" id="7936"/>
    <lineage>
        <taxon>Eukaryota</taxon>
        <taxon>Metazoa</taxon>
        <taxon>Chordata</taxon>
        <taxon>Craniata</taxon>
        <taxon>Vertebrata</taxon>
        <taxon>Euteleostomi</taxon>
        <taxon>Actinopterygii</taxon>
        <taxon>Neopterygii</taxon>
        <taxon>Teleostei</taxon>
        <taxon>Anguilliformes</taxon>
        <taxon>Anguillidae</taxon>
        <taxon>Anguilla</taxon>
    </lineage>
</organism>
<sequence>MKSGEEADHFGELNDLPNDSHFLKPYILKTEAKSGTRRRTARTPTSIGQLFNQVS</sequence>
<evidence type="ECO:0000256" key="1">
    <source>
        <dbReference type="SAM" id="MobiDB-lite"/>
    </source>
</evidence>